<dbReference type="AlphaFoldDB" id="A0A8J6ZSI7"/>
<dbReference type="InterPro" id="IPR009003">
    <property type="entry name" value="Peptidase_S1_PA"/>
</dbReference>
<dbReference type="SUPFAM" id="SSF50494">
    <property type="entry name" value="Trypsin-like serine proteases"/>
    <property type="match status" value="1"/>
</dbReference>
<dbReference type="Gene3D" id="2.40.10.10">
    <property type="entry name" value="Trypsin-like serine proteases"/>
    <property type="match status" value="2"/>
</dbReference>
<keyword evidence="2" id="KW-0732">Signal</keyword>
<protein>
    <submittedName>
        <fullName evidence="3">Trypsin-like peptidase domain-containing protein</fullName>
    </submittedName>
</protein>
<comment type="caution">
    <text evidence="3">The sequence shown here is derived from an EMBL/GenBank/DDBJ whole genome shotgun (WGS) entry which is preliminary data.</text>
</comment>
<evidence type="ECO:0000313" key="3">
    <source>
        <dbReference type="EMBL" id="MBE9022358.1"/>
    </source>
</evidence>
<sequence>MKKFLMLMMLIVAITFIGSSCEGKKTPIPDPTPTISIPSPTPTISNPTPTIPSPTPTTSGLIPEEIRKLAEETTVFITGRGKPGSGVIIDREDNTNTYYVLTAAHVVGSKPTPFDPPYKLQTKDNQERIVADDKTYDENVQKFRESTDLAIIKFTAEPGQEYQFAPLAKSILIGMPVYGFGWTSCSGGNQRQFQKTEGEICKINPDANNGWNVSYTNNIIEGMSGGPVFDSSGYVVAIQAGQDGNGAISDDSCKPLPLQPDPKFNYGLGVPIRENFEMLRSKLGQKLEIKLQPAISAQQEPIVNIKCREKLPQTECPPILAPGESCNSHFE</sequence>
<gene>
    <name evidence="3" type="ORF">IQ276_07925</name>
</gene>
<dbReference type="PANTHER" id="PTHR43019:SF23">
    <property type="entry name" value="PROTEASE DO-LIKE 5, CHLOROPLASTIC"/>
    <property type="match status" value="1"/>
</dbReference>
<dbReference type="Pfam" id="PF13365">
    <property type="entry name" value="Trypsin_2"/>
    <property type="match status" value="1"/>
</dbReference>
<name>A0A8J6ZSI7_DESMC</name>
<feature type="signal peptide" evidence="2">
    <location>
        <begin position="1"/>
        <end position="20"/>
    </location>
</feature>
<evidence type="ECO:0000256" key="1">
    <source>
        <dbReference type="SAM" id="MobiDB-lite"/>
    </source>
</evidence>
<dbReference type="RefSeq" id="WP_193914990.1">
    <property type="nucleotide sequence ID" value="NZ_JADEXS020000001.1"/>
</dbReference>
<accession>A0A8J6ZSI7</accession>
<dbReference type="PROSITE" id="PS51257">
    <property type="entry name" value="PROKAR_LIPOPROTEIN"/>
    <property type="match status" value="1"/>
</dbReference>
<dbReference type="Proteomes" id="UP000622533">
    <property type="component" value="Unassembled WGS sequence"/>
</dbReference>
<dbReference type="InterPro" id="IPR043504">
    <property type="entry name" value="Peptidase_S1_PA_chymotrypsin"/>
</dbReference>
<evidence type="ECO:0000256" key="2">
    <source>
        <dbReference type="SAM" id="SignalP"/>
    </source>
</evidence>
<feature type="chain" id="PRO_5035279167" evidence="2">
    <location>
        <begin position="21"/>
        <end position="331"/>
    </location>
</feature>
<dbReference type="EMBL" id="JADEXS010000074">
    <property type="protein sequence ID" value="MBE9022358.1"/>
    <property type="molecule type" value="Genomic_DNA"/>
</dbReference>
<organism evidence="3 4">
    <name type="scientific">Desmonostoc muscorum LEGE 12446</name>
    <dbReference type="NCBI Taxonomy" id="1828758"/>
    <lineage>
        <taxon>Bacteria</taxon>
        <taxon>Bacillati</taxon>
        <taxon>Cyanobacteriota</taxon>
        <taxon>Cyanophyceae</taxon>
        <taxon>Nostocales</taxon>
        <taxon>Nostocaceae</taxon>
        <taxon>Desmonostoc</taxon>
    </lineage>
</organism>
<feature type="compositionally biased region" description="Low complexity" evidence="1">
    <location>
        <begin position="36"/>
        <end position="48"/>
    </location>
</feature>
<proteinExistence type="predicted"/>
<keyword evidence="4" id="KW-1185">Reference proteome</keyword>
<feature type="region of interest" description="Disordered" evidence="1">
    <location>
        <begin position="36"/>
        <end position="59"/>
    </location>
</feature>
<evidence type="ECO:0000313" key="4">
    <source>
        <dbReference type="Proteomes" id="UP000622533"/>
    </source>
</evidence>
<reference evidence="3" key="1">
    <citation type="submission" date="2020-10" db="EMBL/GenBank/DDBJ databases">
        <authorList>
            <person name="Castelo-Branco R."/>
            <person name="Eusebio N."/>
            <person name="Adriana R."/>
            <person name="Vieira A."/>
            <person name="Brugerolle De Fraissinette N."/>
            <person name="Rezende De Castro R."/>
            <person name="Schneider M.P."/>
            <person name="Vasconcelos V."/>
            <person name="Leao P.N."/>
        </authorList>
    </citation>
    <scope>NUCLEOTIDE SEQUENCE</scope>
    <source>
        <strain evidence="3">LEGE 12446</strain>
    </source>
</reference>
<dbReference type="PANTHER" id="PTHR43019">
    <property type="entry name" value="SERINE ENDOPROTEASE DEGS"/>
    <property type="match status" value="1"/>
</dbReference>